<dbReference type="Pfam" id="PF14226">
    <property type="entry name" value="DIOX_N"/>
    <property type="match status" value="1"/>
</dbReference>
<dbReference type="Proteomes" id="UP000525078">
    <property type="component" value="Unassembled WGS sequence"/>
</dbReference>
<comment type="caution">
    <text evidence="5">The sequence shown here is derived from an EMBL/GenBank/DDBJ whole genome shotgun (WGS) entry which is preliminary data.</text>
</comment>
<keyword evidence="1 3" id="KW-0479">Metal-binding</keyword>
<dbReference type="Pfam" id="PF03171">
    <property type="entry name" value="2OG-FeII_Oxy"/>
    <property type="match status" value="1"/>
</dbReference>
<dbReference type="GO" id="GO:0016491">
    <property type="term" value="F:oxidoreductase activity"/>
    <property type="evidence" value="ECO:0007669"/>
    <property type="project" value="UniProtKB-KW"/>
</dbReference>
<proteinExistence type="inferred from homology"/>
<dbReference type="AlphaFoldDB" id="A0A7J6F2I4"/>
<accession>A0A7J6F2I4</accession>
<evidence type="ECO:0000256" key="1">
    <source>
        <dbReference type="ARBA" id="ARBA00022723"/>
    </source>
</evidence>
<comment type="similarity">
    <text evidence="3">Belongs to the iron/ascorbate-dependent oxidoreductase family.</text>
</comment>
<evidence type="ECO:0000256" key="3">
    <source>
        <dbReference type="RuleBase" id="RU003682"/>
    </source>
</evidence>
<dbReference type="InterPro" id="IPR027443">
    <property type="entry name" value="IPNS-like_sf"/>
</dbReference>
<feature type="domain" description="Fe2OG dioxygenase" evidence="4">
    <location>
        <begin position="170"/>
        <end position="274"/>
    </location>
</feature>
<dbReference type="Gene3D" id="2.60.120.330">
    <property type="entry name" value="B-lactam Antibiotic, Isopenicillin N Synthase, Chain"/>
    <property type="match status" value="1"/>
</dbReference>
<sequence>MSKTNESSTMANAATCIELPIFDISQPLDSSSLYSLSQACKEWGFFHITNHGVSKNLYNKLSSLSNHIFSLPLELKLEVGPFSPIKTYTPHFVASPFFESLRVSGPDFFASAQASSTVLLNQQSSEFSEVLKEYGNRMSELSKRIVQVVLMSLLGEELDNKLYVSEFKKCHGYLRIINYTPPGSVNREKEVEGLGMHTDMSCITIVYQDKFGGVQVRSKQGKWLDIKPSEETLLVNIGDLMQAWSNGKLRSSEHRVVLRRLVNRFSLAFFWCFEDQKVIYAPNEVVGGCEEHNLRLYKPFLCADYLKFREINSVGEEKFEKIGFNVKDFAGITCSDQITKSLKS</sequence>
<dbReference type="PANTHER" id="PTHR47990">
    <property type="entry name" value="2-OXOGLUTARATE (2OG) AND FE(II)-DEPENDENT OXYGENASE SUPERFAMILY PROTEIN-RELATED"/>
    <property type="match status" value="1"/>
</dbReference>
<evidence type="ECO:0000313" key="5">
    <source>
        <dbReference type="EMBL" id="KAF4364927.1"/>
    </source>
</evidence>
<evidence type="ECO:0000256" key="2">
    <source>
        <dbReference type="ARBA" id="ARBA00023004"/>
    </source>
</evidence>
<evidence type="ECO:0000259" key="4">
    <source>
        <dbReference type="PROSITE" id="PS51471"/>
    </source>
</evidence>
<dbReference type="InterPro" id="IPR005123">
    <property type="entry name" value="Oxoglu/Fe-dep_dioxygenase_dom"/>
</dbReference>
<gene>
    <name evidence="5" type="ORF">F8388_020641</name>
</gene>
<dbReference type="InterPro" id="IPR050231">
    <property type="entry name" value="Iron_ascorbate_oxido_reductase"/>
</dbReference>
<protein>
    <recommendedName>
        <fullName evidence="4">Fe2OG dioxygenase domain-containing protein</fullName>
    </recommendedName>
</protein>
<dbReference type="InterPro" id="IPR026992">
    <property type="entry name" value="DIOX_N"/>
</dbReference>
<dbReference type="SUPFAM" id="SSF51197">
    <property type="entry name" value="Clavaminate synthase-like"/>
    <property type="match status" value="1"/>
</dbReference>
<dbReference type="EMBL" id="JAATIP010000163">
    <property type="protein sequence ID" value="KAF4364927.1"/>
    <property type="molecule type" value="Genomic_DNA"/>
</dbReference>
<keyword evidence="3" id="KW-0560">Oxidoreductase</keyword>
<reference evidence="5 6" key="1">
    <citation type="journal article" date="2020" name="bioRxiv">
        <title>Sequence and annotation of 42 cannabis genomes reveals extensive copy number variation in cannabinoid synthesis and pathogen resistance genes.</title>
        <authorList>
            <person name="Mckernan K.J."/>
            <person name="Helbert Y."/>
            <person name="Kane L.T."/>
            <person name="Ebling H."/>
            <person name="Zhang L."/>
            <person name="Liu B."/>
            <person name="Eaton Z."/>
            <person name="Mclaughlin S."/>
            <person name="Kingan S."/>
            <person name="Baybayan P."/>
            <person name="Concepcion G."/>
            <person name="Jordan M."/>
            <person name="Riva A."/>
            <person name="Barbazuk W."/>
            <person name="Harkins T."/>
        </authorList>
    </citation>
    <scope>NUCLEOTIDE SEQUENCE [LARGE SCALE GENOMIC DNA]</scope>
    <source>
        <strain evidence="6">cv. Jamaican Lion 4</strain>
        <tissue evidence="5">Leaf</tissue>
    </source>
</reference>
<evidence type="ECO:0000313" key="6">
    <source>
        <dbReference type="Proteomes" id="UP000525078"/>
    </source>
</evidence>
<name>A0A7J6F2I4_CANSA</name>
<keyword evidence="2 3" id="KW-0408">Iron</keyword>
<organism evidence="5 6">
    <name type="scientific">Cannabis sativa</name>
    <name type="common">Hemp</name>
    <name type="synonym">Marijuana</name>
    <dbReference type="NCBI Taxonomy" id="3483"/>
    <lineage>
        <taxon>Eukaryota</taxon>
        <taxon>Viridiplantae</taxon>
        <taxon>Streptophyta</taxon>
        <taxon>Embryophyta</taxon>
        <taxon>Tracheophyta</taxon>
        <taxon>Spermatophyta</taxon>
        <taxon>Magnoliopsida</taxon>
        <taxon>eudicotyledons</taxon>
        <taxon>Gunneridae</taxon>
        <taxon>Pentapetalae</taxon>
        <taxon>rosids</taxon>
        <taxon>fabids</taxon>
        <taxon>Rosales</taxon>
        <taxon>Cannabaceae</taxon>
        <taxon>Cannabis</taxon>
    </lineage>
</organism>
<dbReference type="InterPro" id="IPR044861">
    <property type="entry name" value="IPNS-like_FE2OG_OXY"/>
</dbReference>
<dbReference type="PROSITE" id="PS51471">
    <property type="entry name" value="FE2OG_OXY"/>
    <property type="match status" value="1"/>
</dbReference>
<dbReference type="GO" id="GO:0046872">
    <property type="term" value="F:metal ion binding"/>
    <property type="evidence" value="ECO:0007669"/>
    <property type="project" value="UniProtKB-KW"/>
</dbReference>